<gene>
    <name evidence="1" type="primary">RPA3</name>
    <name evidence="1" type="ORF">AOXY_G3240</name>
</gene>
<dbReference type="Proteomes" id="UP001230051">
    <property type="component" value="Unassembled WGS sequence"/>
</dbReference>
<comment type="caution">
    <text evidence="1">The sequence shown here is derived from an EMBL/GenBank/DDBJ whole genome shotgun (WGS) entry which is preliminary data.</text>
</comment>
<dbReference type="SUPFAM" id="SSF50249">
    <property type="entry name" value="Nucleic acid-binding proteins"/>
    <property type="match status" value="1"/>
</dbReference>
<protein>
    <submittedName>
        <fullName evidence="1">Replication protein A 14 kDa subunit</fullName>
    </submittedName>
</protein>
<accession>A0AAD8GFC0</accession>
<dbReference type="EMBL" id="JAGXEW010000003">
    <property type="protein sequence ID" value="KAK1173180.1"/>
    <property type="molecule type" value="Genomic_DNA"/>
</dbReference>
<name>A0AAD8GFC0_ACIOX</name>
<keyword evidence="2" id="KW-1185">Reference proteome</keyword>
<dbReference type="AlphaFoldDB" id="A0AAD8GFC0"/>
<reference evidence="1" key="1">
    <citation type="submission" date="2022-02" db="EMBL/GenBank/DDBJ databases">
        <title>Atlantic sturgeon de novo genome assembly.</title>
        <authorList>
            <person name="Stock M."/>
            <person name="Klopp C."/>
            <person name="Guiguen Y."/>
            <person name="Cabau C."/>
            <person name="Parinello H."/>
            <person name="Santidrian Yebra-Pimentel E."/>
            <person name="Kuhl H."/>
            <person name="Dirks R.P."/>
            <person name="Guessner J."/>
            <person name="Wuertz S."/>
            <person name="Du K."/>
            <person name="Schartl M."/>
        </authorList>
    </citation>
    <scope>NUCLEOTIDE SEQUENCE</scope>
    <source>
        <strain evidence="1">STURGEONOMICS-FGT-2020</strain>
        <tissue evidence="1">Whole blood</tissue>
    </source>
</reference>
<dbReference type="InterPro" id="IPR012340">
    <property type="entry name" value="NA-bd_OB-fold"/>
</dbReference>
<dbReference type="Gene3D" id="2.40.50.140">
    <property type="entry name" value="Nucleic acid-binding proteins"/>
    <property type="match status" value="1"/>
</dbReference>
<evidence type="ECO:0000313" key="1">
    <source>
        <dbReference type="EMBL" id="KAK1173180.1"/>
    </source>
</evidence>
<proteinExistence type="predicted"/>
<organism evidence="1 2">
    <name type="scientific">Acipenser oxyrinchus oxyrinchus</name>
    <dbReference type="NCBI Taxonomy" id="40147"/>
    <lineage>
        <taxon>Eukaryota</taxon>
        <taxon>Metazoa</taxon>
        <taxon>Chordata</taxon>
        <taxon>Craniata</taxon>
        <taxon>Vertebrata</taxon>
        <taxon>Euteleostomi</taxon>
        <taxon>Actinopterygii</taxon>
        <taxon>Chondrostei</taxon>
        <taxon>Acipenseriformes</taxon>
        <taxon>Acipenseridae</taxon>
        <taxon>Acipenser</taxon>
    </lineage>
</organism>
<evidence type="ECO:0000313" key="2">
    <source>
        <dbReference type="Proteomes" id="UP001230051"/>
    </source>
</evidence>
<sequence>VTTKATIMASTYMPLQKDSNSFGLGLYNEALKIIHDSPQYYPFEVMPSE</sequence>
<feature type="non-terminal residue" evidence="1">
    <location>
        <position position="1"/>
    </location>
</feature>